<reference evidence="2" key="1">
    <citation type="journal article" date="2021" name="Proc. Natl. Acad. Sci. U.S.A.">
        <title>A Catalog of Tens of Thousands of Viruses from Human Metagenomes Reveals Hidden Associations with Chronic Diseases.</title>
        <authorList>
            <person name="Tisza M.J."/>
            <person name="Buck C.B."/>
        </authorList>
    </citation>
    <scope>NUCLEOTIDE SEQUENCE</scope>
    <source>
        <strain evidence="2">CtUyy2</strain>
    </source>
</reference>
<keyword evidence="1" id="KW-0472">Membrane</keyword>
<keyword evidence="1" id="KW-1133">Transmembrane helix</keyword>
<feature type="transmembrane region" description="Helical" evidence="1">
    <location>
        <begin position="186"/>
        <end position="207"/>
    </location>
</feature>
<keyword evidence="1" id="KW-0812">Transmembrane</keyword>
<feature type="transmembrane region" description="Helical" evidence="1">
    <location>
        <begin position="213"/>
        <end position="235"/>
    </location>
</feature>
<sequence>MRRGIASLICFFAHCESSVDWRRLTGRHPAPHLIKNDDSCKAHFGGLFLWAKKSQHGFMQARQLHLDFVPVYIFLSGSRKILSRIHFVNNGFKSQGHAFAWLFYYQVPRESSSTRFVVKSSPTGLTLSNTQLPDLPSEAVTMAKRMQDKESIAGMSWLVLLIIACWGGLVRYLIDVKQSKATWSLINALAQMVVSGFTGVIAGLVSIESGLSIYMILATSGISGAMGSVALTYFWERITGVKAP</sequence>
<feature type="transmembrane region" description="Helical" evidence="1">
    <location>
        <begin position="154"/>
        <end position="174"/>
    </location>
</feature>
<dbReference type="Pfam" id="PF16083">
    <property type="entry name" value="Phage_holin_3_3"/>
    <property type="match status" value="1"/>
</dbReference>
<evidence type="ECO:0000256" key="1">
    <source>
        <dbReference type="SAM" id="Phobius"/>
    </source>
</evidence>
<dbReference type="EMBL" id="BK015878">
    <property type="protein sequence ID" value="DAD71209.1"/>
    <property type="molecule type" value="Genomic_DNA"/>
</dbReference>
<protein>
    <submittedName>
        <fullName evidence="2">LydA holin phage, holin superfamily III</fullName>
    </submittedName>
</protein>
<evidence type="ECO:0000313" key="2">
    <source>
        <dbReference type="EMBL" id="DAD71209.1"/>
    </source>
</evidence>
<dbReference type="InterPro" id="IPR032126">
    <property type="entry name" value="LydA_holin"/>
</dbReference>
<name>A0A8S5LMK8_9CAUD</name>
<organism evidence="2">
    <name type="scientific">Siphoviridae sp. ctUyy2</name>
    <dbReference type="NCBI Taxonomy" id="2827574"/>
    <lineage>
        <taxon>Viruses</taxon>
        <taxon>Duplodnaviria</taxon>
        <taxon>Heunggongvirae</taxon>
        <taxon>Uroviricota</taxon>
        <taxon>Caudoviricetes</taxon>
    </lineage>
</organism>
<accession>A0A8S5LMK8</accession>
<proteinExistence type="predicted"/>